<dbReference type="RefSeq" id="XP_032822582.1">
    <property type="nucleotide sequence ID" value="XM_032966691.1"/>
</dbReference>
<accession>A0AAJ7TR88</accession>
<keyword evidence="1" id="KW-0430">Lectin</keyword>
<dbReference type="CDD" id="cd00037">
    <property type="entry name" value="CLECT"/>
    <property type="match status" value="1"/>
</dbReference>
<keyword evidence="5" id="KW-1185">Reference proteome</keyword>
<dbReference type="GO" id="GO:0001503">
    <property type="term" value="P:ossification"/>
    <property type="evidence" value="ECO:0007669"/>
    <property type="project" value="TreeGrafter"/>
</dbReference>
<dbReference type="InterPro" id="IPR016187">
    <property type="entry name" value="CTDL_fold"/>
</dbReference>
<evidence type="ECO:0000313" key="5">
    <source>
        <dbReference type="Proteomes" id="UP001318040"/>
    </source>
</evidence>
<dbReference type="SMART" id="SM00034">
    <property type="entry name" value="CLECT"/>
    <property type="match status" value="1"/>
</dbReference>
<feature type="compositionally biased region" description="Basic and acidic residues" evidence="3">
    <location>
        <begin position="265"/>
        <end position="278"/>
    </location>
</feature>
<dbReference type="AlphaFoldDB" id="A0AAJ7TR88"/>
<dbReference type="InterPro" id="IPR018378">
    <property type="entry name" value="C-type_lectin_CS"/>
</dbReference>
<dbReference type="InterPro" id="IPR051663">
    <property type="entry name" value="CLec_Tetranectin-domain"/>
</dbReference>
<evidence type="ECO:0000256" key="1">
    <source>
        <dbReference type="ARBA" id="ARBA00022734"/>
    </source>
</evidence>
<evidence type="ECO:0000313" key="6">
    <source>
        <dbReference type="RefSeq" id="XP_032822582.1"/>
    </source>
</evidence>
<keyword evidence="2" id="KW-1015">Disulfide bond</keyword>
<dbReference type="PROSITE" id="PS50041">
    <property type="entry name" value="C_TYPE_LECTIN_2"/>
    <property type="match status" value="1"/>
</dbReference>
<dbReference type="GO" id="GO:0005615">
    <property type="term" value="C:extracellular space"/>
    <property type="evidence" value="ECO:0007669"/>
    <property type="project" value="TreeGrafter"/>
</dbReference>
<gene>
    <name evidence="6" type="primary">LOC116949402</name>
</gene>
<organism evidence="5 6">
    <name type="scientific">Petromyzon marinus</name>
    <name type="common">Sea lamprey</name>
    <dbReference type="NCBI Taxonomy" id="7757"/>
    <lineage>
        <taxon>Eukaryota</taxon>
        <taxon>Metazoa</taxon>
        <taxon>Chordata</taxon>
        <taxon>Craniata</taxon>
        <taxon>Vertebrata</taxon>
        <taxon>Cyclostomata</taxon>
        <taxon>Hyperoartia</taxon>
        <taxon>Petromyzontiformes</taxon>
        <taxon>Petromyzontidae</taxon>
        <taxon>Petromyzon</taxon>
    </lineage>
</organism>
<dbReference type="GO" id="GO:0030246">
    <property type="term" value="F:carbohydrate binding"/>
    <property type="evidence" value="ECO:0007669"/>
    <property type="project" value="UniProtKB-KW"/>
</dbReference>
<feature type="compositionally biased region" description="Low complexity" evidence="3">
    <location>
        <begin position="246"/>
        <end position="261"/>
    </location>
</feature>
<dbReference type="PROSITE" id="PS00615">
    <property type="entry name" value="C_TYPE_LECTIN_1"/>
    <property type="match status" value="1"/>
</dbReference>
<dbReference type="PANTHER" id="PTHR22799">
    <property type="entry name" value="TETRANECTIN-RELATED"/>
    <property type="match status" value="1"/>
</dbReference>
<dbReference type="Gene3D" id="3.10.100.10">
    <property type="entry name" value="Mannose-Binding Protein A, subunit A"/>
    <property type="match status" value="1"/>
</dbReference>
<dbReference type="InterPro" id="IPR016186">
    <property type="entry name" value="C-type_lectin-like/link_sf"/>
</dbReference>
<evidence type="ECO:0000256" key="3">
    <source>
        <dbReference type="SAM" id="MobiDB-lite"/>
    </source>
</evidence>
<dbReference type="Pfam" id="PF00059">
    <property type="entry name" value="Lectin_C"/>
    <property type="match status" value="1"/>
</dbReference>
<reference evidence="6" key="1">
    <citation type="submission" date="2025-08" db="UniProtKB">
        <authorList>
            <consortium name="RefSeq"/>
        </authorList>
    </citation>
    <scope>IDENTIFICATION</scope>
    <source>
        <tissue evidence="6">Sperm</tissue>
    </source>
</reference>
<dbReference type="PANTHER" id="PTHR22799:SF6">
    <property type="entry name" value="C-TYPE LECTIN DOMAIN FAMILY 4 MEMBER M-LIKE"/>
    <property type="match status" value="1"/>
</dbReference>
<dbReference type="SUPFAM" id="SSF56436">
    <property type="entry name" value="C-type lectin-like"/>
    <property type="match status" value="1"/>
</dbReference>
<name>A0AAJ7TR88_PETMA</name>
<dbReference type="KEGG" id="pmrn:116949402"/>
<protein>
    <submittedName>
        <fullName evidence="6">C-type lectin domain family 4 member F-like</fullName>
    </submittedName>
</protein>
<sequence length="522" mass="57993">MRMEHPIESLYTTPRGQGSCRVCLSYARVCRAREKCCLPRAERRFNSHLRARIFLPATRARDPPPPPPRPHTQGTHWQVDVFKEQHQGSFKTPPPPHRIKKAEAITSASHVEVGWKGTPLDHSLARPDRGIIPASAFSGLLEASAVQFESQDTNTRAHTVRVNKHADITVALRETQQGDKKAMVSRYSPVVFFITSLCSCASQPGWRAADGAATTLEQQQRLSHDEPLVSHLSRVSHAVTSIATTIGTTSSSSSDIGSRSGTLREGADRSGGEAREPRVGSLRRWRRAMELAGAGPEAGRTELGNLRVLVASLAQENLRMGQEQRRNTAALLRLREASEKQLATIADTRKHMQALELRLKTMTGAETKGNVSTPDEGAQQLSAIAHRLEALPLRCQWGRKFGMYCFELLKQRRSFADAAQFCANRRGALAMVKDAATQRFLSGYIKQTQDTSYWIGLSDKAAEGTFAWVDGSPLRGAWRNFYAGEPAGETPNEDCVHITTSKYKHRWNDLDCRVMLPFICQY</sequence>
<proteinExistence type="predicted"/>
<feature type="domain" description="C-type lectin" evidence="4">
    <location>
        <begin position="401"/>
        <end position="521"/>
    </location>
</feature>
<evidence type="ECO:0000256" key="2">
    <source>
        <dbReference type="ARBA" id="ARBA00023157"/>
    </source>
</evidence>
<dbReference type="Proteomes" id="UP001318040">
    <property type="component" value="Chromosome 2"/>
</dbReference>
<dbReference type="InterPro" id="IPR001304">
    <property type="entry name" value="C-type_lectin-like"/>
</dbReference>
<feature type="region of interest" description="Disordered" evidence="3">
    <location>
        <begin position="246"/>
        <end position="280"/>
    </location>
</feature>
<evidence type="ECO:0000259" key="4">
    <source>
        <dbReference type="PROSITE" id="PS50041"/>
    </source>
</evidence>